<gene>
    <name evidence="2" type="ordered locus">BMULJ_04539</name>
</gene>
<dbReference type="STRING" id="395019.BMULJ_04539"/>
<name>A0A0H3KMD1_BURM1</name>
<dbReference type="KEGG" id="bmu:Bmul_3963"/>
<evidence type="ECO:0000313" key="2">
    <source>
        <dbReference type="EMBL" id="BAG46390.1"/>
    </source>
</evidence>
<evidence type="ECO:0000259" key="1">
    <source>
        <dbReference type="Pfam" id="PF09836"/>
    </source>
</evidence>
<keyword evidence="3" id="KW-1185">Reference proteome</keyword>
<reference evidence="2 3" key="1">
    <citation type="submission" date="2007-04" db="EMBL/GenBank/DDBJ databases">
        <title>Complete genome sequence of Burkholderia multivorans ATCC 17616.</title>
        <authorList>
            <person name="Ohtsubo Y."/>
            <person name="Yamashita A."/>
            <person name="Kurokawa K."/>
            <person name="Takami H."/>
            <person name="Yuhara S."/>
            <person name="Nishiyama E."/>
            <person name="Endo R."/>
            <person name="Miyazaki R."/>
            <person name="Ono A."/>
            <person name="Yano K."/>
            <person name="Ito M."/>
            <person name="Sota M."/>
            <person name="Yuji N."/>
            <person name="Hattori M."/>
            <person name="Tsuda M."/>
        </authorList>
    </citation>
    <scope>NUCLEOTIDE SEQUENCE [LARGE SCALE GENOMIC DNA]</scope>
    <source>
        <strain evidence="3">ATCC 17616 / 249</strain>
    </source>
</reference>
<dbReference type="InterPro" id="IPR018640">
    <property type="entry name" value="DUF2063"/>
</dbReference>
<dbReference type="KEGG" id="bmj:BMULJ_04539"/>
<sequence>MSERLKHVQLEFVTSLLHPDAEQRLLGALVGDETNNRERVARYRARLWRTWHRVLACAYPVLRSLMGDDFFLTLSREYGIADPVRSGDLNRFGSRMAELLEAWPPTATCRHLADVARLEWLVHRACFAADATTRLPDPWAQCTRDTLAHCSVQLHPAVQLLHTSTRAADRWLAFHASGQAFDPDDVDRPQWMIVARPQWMPEVIAVSRNAFAMLSDLRDGTTIGDAYDAALARDAGFDFERNWQTWVEHKIIVAVDVGIAV</sequence>
<dbReference type="AlphaFoldDB" id="A0A0H3KMD1"/>
<protein>
    <recommendedName>
        <fullName evidence="1">Putative DNA-binding domain-containing protein</fullName>
    </recommendedName>
</protein>
<dbReference type="RefSeq" id="WP_012216789.1">
    <property type="nucleotide sequence ID" value="NC_010086.1"/>
</dbReference>
<dbReference type="HOGENOM" id="CLU_086594_0_1_4"/>
<accession>A0A0H3KMD1</accession>
<evidence type="ECO:0000313" key="3">
    <source>
        <dbReference type="Proteomes" id="UP000008815"/>
    </source>
</evidence>
<dbReference type="Proteomes" id="UP000008815">
    <property type="component" value="Chromosome 2"/>
</dbReference>
<proteinExistence type="predicted"/>
<feature type="domain" description="Putative DNA-binding" evidence="1">
    <location>
        <begin position="8"/>
        <end position="100"/>
    </location>
</feature>
<dbReference type="Pfam" id="PF09836">
    <property type="entry name" value="DUF2063"/>
    <property type="match status" value="1"/>
</dbReference>
<organism evidence="2 3">
    <name type="scientific">Burkholderia multivorans (strain ATCC 17616 / 249)</name>
    <dbReference type="NCBI Taxonomy" id="395019"/>
    <lineage>
        <taxon>Bacteria</taxon>
        <taxon>Pseudomonadati</taxon>
        <taxon>Pseudomonadota</taxon>
        <taxon>Betaproteobacteria</taxon>
        <taxon>Burkholderiales</taxon>
        <taxon>Burkholderiaceae</taxon>
        <taxon>Burkholderia</taxon>
        <taxon>Burkholderia cepacia complex</taxon>
    </lineage>
</organism>
<dbReference type="EMBL" id="AP009386">
    <property type="protein sequence ID" value="BAG46390.1"/>
    <property type="molecule type" value="Genomic_DNA"/>
</dbReference>
<dbReference type="eggNOG" id="COG3219">
    <property type="taxonomic scope" value="Bacteria"/>
</dbReference>